<accession>A0A1A6HEU1</accession>
<dbReference type="GO" id="GO:0004222">
    <property type="term" value="F:metalloendopeptidase activity"/>
    <property type="evidence" value="ECO:0007669"/>
    <property type="project" value="InterPro"/>
</dbReference>
<dbReference type="GO" id="GO:0006508">
    <property type="term" value="P:proteolysis"/>
    <property type="evidence" value="ECO:0007669"/>
    <property type="project" value="InterPro"/>
</dbReference>
<dbReference type="SUPFAM" id="SSF55486">
    <property type="entry name" value="Metalloproteases ('zincins'), catalytic domain"/>
    <property type="match status" value="1"/>
</dbReference>
<feature type="non-terminal residue" evidence="5">
    <location>
        <position position="1"/>
    </location>
</feature>
<evidence type="ECO:0000259" key="3">
    <source>
        <dbReference type="PROSITE" id="PS50214"/>
    </source>
</evidence>
<dbReference type="SUPFAM" id="SSF57552">
    <property type="entry name" value="Blood coagulation inhibitor (disintegrin)"/>
    <property type="match status" value="1"/>
</dbReference>
<feature type="non-terminal residue" evidence="5">
    <location>
        <position position="255"/>
    </location>
</feature>
<evidence type="ECO:0000313" key="6">
    <source>
        <dbReference type="Proteomes" id="UP000092124"/>
    </source>
</evidence>
<dbReference type="Proteomes" id="UP000092124">
    <property type="component" value="Unassembled WGS sequence"/>
</dbReference>
<dbReference type="InterPro" id="IPR006586">
    <property type="entry name" value="ADAM_Cys-rich"/>
</dbReference>
<evidence type="ECO:0000259" key="4">
    <source>
        <dbReference type="PROSITE" id="PS50215"/>
    </source>
</evidence>
<comment type="caution">
    <text evidence="2">Lacks conserved residue(s) required for the propagation of feature annotation.</text>
</comment>
<evidence type="ECO:0000256" key="2">
    <source>
        <dbReference type="PROSITE-ProRule" id="PRU00276"/>
    </source>
</evidence>
<reference evidence="5 6" key="1">
    <citation type="submission" date="2016-06" db="EMBL/GenBank/DDBJ databases">
        <title>The Draft Genome Sequence and Annotation of the Desert Woodrat Neotoma lepida.</title>
        <authorList>
            <person name="Campbell M."/>
            <person name="Oakeson K.F."/>
            <person name="Yandell M."/>
            <person name="Halpert J.R."/>
            <person name="Dearing D."/>
        </authorList>
    </citation>
    <scope>NUCLEOTIDE SEQUENCE [LARGE SCALE GENOMIC DNA]</scope>
    <source>
        <strain evidence="5">417</strain>
        <tissue evidence="5">Liver</tissue>
    </source>
</reference>
<feature type="disulfide bond" evidence="2">
    <location>
        <begin position="34"/>
        <end position="39"/>
    </location>
</feature>
<gene>
    <name evidence="5" type="ORF">A6R68_17394</name>
</gene>
<keyword evidence="6" id="KW-1185">Reference proteome</keyword>
<feature type="domain" description="Disintegrin" evidence="3">
    <location>
        <begin position="87"/>
        <end position="144"/>
    </location>
</feature>
<dbReference type="InterPro" id="IPR024079">
    <property type="entry name" value="MetalloPept_cat_dom_sf"/>
</dbReference>
<keyword evidence="1" id="KW-0472">Membrane</keyword>
<dbReference type="InterPro" id="IPR001590">
    <property type="entry name" value="Peptidase_M12B"/>
</dbReference>
<feature type="domain" description="Peptidase M12B" evidence="4">
    <location>
        <begin position="1"/>
        <end position="78"/>
    </location>
</feature>
<evidence type="ECO:0000256" key="1">
    <source>
        <dbReference type="ARBA" id="ARBA00022692"/>
    </source>
</evidence>
<keyword evidence="1" id="KW-0812">Transmembrane</keyword>
<proteinExistence type="predicted"/>
<dbReference type="SMART" id="SM00608">
    <property type="entry name" value="ACR"/>
    <property type="match status" value="1"/>
</dbReference>
<dbReference type="SMART" id="SM00050">
    <property type="entry name" value="DISIN"/>
    <property type="match status" value="1"/>
</dbReference>
<dbReference type="EMBL" id="LZPO01034987">
    <property type="protein sequence ID" value="OBS76152.1"/>
    <property type="molecule type" value="Genomic_DNA"/>
</dbReference>
<dbReference type="GO" id="GO:0005886">
    <property type="term" value="C:plasma membrane"/>
    <property type="evidence" value="ECO:0007669"/>
    <property type="project" value="TreeGrafter"/>
</dbReference>
<dbReference type="PANTHER" id="PTHR11905">
    <property type="entry name" value="ADAM A DISINTEGRIN AND METALLOPROTEASE DOMAIN"/>
    <property type="match status" value="1"/>
</dbReference>
<evidence type="ECO:0008006" key="7">
    <source>
        <dbReference type="Google" id="ProtNLM"/>
    </source>
</evidence>
<dbReference type="PROSITE" id="PS50214">
    <property type="entry name" value="DISINTEGRIN_2"/>
    <property type="match status" value="1"/>
</dbReference>
<dbReference type="PANTHER" id="PTHR11905:SF158">
    <property type="entry name" value="DISINTEGRIN AND METALLOPROTEINASE DOMAIN-CONTAINING PROTEIN 18"/>
    <property type="match status" value="1"/>
</dbReference>
<dbReference type="GO" id="GO:0008584">
    <property type="term" value="P:male gonad development"/>
    <property type="evidence" value="ECO:0007669"/>
    <property type="project" value="TreeGrafter"/>
</dbReference>
<sequence>YPEDIGLEGFSVVITQLIGLHIGLSYDDVNNCSCPRAPCIMQQGALSSSGMKTFSNCSMHDYKHYASEFVVKCLGNLSKEEVLQQYQPVCGNGIVEANEECDCGNDTLSAAGTPCRRAVDPECDFREYCNGSSSHCVPDTFALNGHLCRLGSAYCYNGRCQSLNDQDVLCGKLACFRPHKNYKNTAQSVIYSYVHDSVCLSIPPGLSMKSDGGDYAYVADGTVCGPQMYCINRTCKEVSLTRNDCNATKKCKGNG</sequence>
<comment type="caution">
    <text evidence="5">The sequence shown here is derived from an EMBL/GenBank/DDBJ whole genome shotgun (WGS) entry which is preliminary data.</text>
</comment>
<organism evidence="5 6">
    <name type="scientific">Neotoma lepida</name>
    <name type="common">Desert woodrat</name>
    <dbReference type="NCBI Taxonomy" id="56216"/>
    <lineage>
        <taxon>Eukaryota</taxon>
        <taxon>Metazoa</taxon>
        <taxon>Chordata</taxon>
        <taxon>Craniata</taxon>
        <taxon>Vertebrata</taxon>
        <taxon>Euteleostomi</taxon>
        <taxon>Mammalia</taxon>
        <taxon>Eutheria</taxon>
        <taxon>Euarchontoglires</taxon>
        <taxon>Glires</taxon>
        <taxon>Rodentia</taxon>
        <taxon>Myomorpha</taxon>
        <taxon>Muroidea</taxon>
        <taxon>Cricetidae</taxon>
        <taxon>Neotominae</taxon>
        <taxon>Neotoma</taxon>
    </lineage>
</organism>
<dbReference type="PROSITE" id="PS50215">
    <property type="entry name" value="ADAM_MEPRO"/>
    <property type="match status" value="1"/>
</dbReference>
<dbReference type="STRING" id="56216.A0A1A6HEU1"/>
<dbReference type="InterPro" id="IPR036436">
    <property type="entry name" value="Disintegrin_dom_sf"/>
</dbReference>
<dbReference type="AlphaFoldDB" id="A0A1A6HEU1"/>
<dbReference type="Gene3D" id="4.10.70.10">
    <property type="entry name" value="Disintegrin domain"/>
    <property type="match status" value="1"/>
</dbReference>
<keyword evidence="2" id="KW-1015">Disulfide bond</keyword>
<name>A0A1A6HEU1_NEOLE</name>
<dbReference type="OrthoDB" id="5951731at2759"/>
<dbReference type="InterPro" id="IPR001762">
    <property type="entry name" value="Disintegrin_dom"/>
</dbReference>
<dbReference type="GO" id="GO:0007339">
    <property type="term" value="P:binding of sperm to zona pellucida"/>
    <property type="evidence" value="ECO:0007669"/>
    <property type="project" value="TreeGrafter"/>
</dbReference>
<dbReference type="Pfam" id="PF01421">
    <property type="entry name" value="Reprolysin"/>
    <property type="match status" value="1"/>
</dbReference>
<evidence type="ECO:0000313" key="5">
    <source>
        <dbReference type="EMBL" id="OBS76152.1"/>
    </source>
</evidence>
<protein>
    <recommendedName>
        <fullName evidence="7">Disintegrin domain-containing protein</fullName>
    </recommendedName>
</protein>
<dbReference type="Gene3D" id="3.40.390.10">
    <property type="entry name" value="Collagenase (Catalytic Domain)"/>
    <property type="match status" value="1"/>
</dbReference>
<dbReference type="GO" id="GO:0007155">
    <property type="term" value="P:cell adhesion"/>
    <property type="evidence" value="ECO:0007669"/>
    <property type="project" value="TreeGrafter"/>
</dbReference>